<evidence type="ECO:0000313" key="6">
    <source>
        <dbReference type="Proteomes" id="UP000075714"/>
    </source>
</evidence>
<keyword evidence="2" id="KW-0677">Repeat</keyword>
<reference evidence="6" key="1">
    <citation type="journal article" date="2016" name="Nat. Commun.">
        <title>The Gonium pectorale genome demonstrates co-option of cell cycle regulation during the evolution of multicellularity.</title>
        <authorList>
            <person name="Hanschen E.R."/>
            <person name="Marriage T.N."/>
            <person name="Ferris P.J."/>
            <person name="Hamaji T."/>
            <person name="Toyoda A."/>
            <person name="Fujiyama A."/>
            <person name="Neme R."/>
            <person name="Noguchi H."/>
            <person name="Minakuchi Y."/>
            <person name="Suzuki M."/>
            <person name="Kawai-Toyooka H."/>
            <person name="Smith D.R."/>
            <person name="Sparks H."/>
            <person name="Anderson J."/>
            <person name="Bakaric R."/>
            <person name="Luria V."/>
            <person name="Karger A."/>
            <person name="Kirschner M.W."/>
            <person name="Durand P.M."/>
            <person name="Michod R.E."/>
            <person name="Nozaki H."/>
            <person name="Olson B.J."/>
        </authorList>
    </citation>
    <scope>NUCLEOTIDE SEQUENCE [LARGE SCALE GENOMIC DNA]</scope>
    <source>
        <strain evidence="6">NIES-2863</strain>
    </source>
</reference>
<evidence type="ECO:0000313" key="5">
    <source>
        <dbReference type="EMBL" id="KXZ42140.1"/>
    </source>
</evidence>
<dbReference type="InterPro" id="IPR036772">
    <property type="entry name" value="SRCR-like_dom_sf"/>
</dbReference>
<protein>
    <recommendedName>
        <fullName evidence="4">SRCR domain-containing protein</fullName>
    </recommendedName>
</protein>
<dbReference type="STRING" id="33097.A0A150FYL3"/>
<dbReference type="InterPro" id="IPR001190">
    <property type="entry name" value="SRCR"/>
</dbReference>
<evidence type="ECO:0000259" key="4">
    <source>
        <dbReference type="PROSITE" id="PS50287"/>
    </source>
</evidence>
<feature type="domain" description="SRCR" evidence="4">
    <location>
        <begin position="49"/>
        <end position="165"/>
    </location>
</feature>
<dbReference type="PANTHER" id="PTHR19331:SF487">
    <property type="entry name" value="SOLUBLE SCAVENGER RECEPTOR CYSTEINE-RICH DOMAIN-CONTAINING PROTEIN SSC5D"/>
    <property type="match status" value="1"/>
</dbReference>
<dbReference type="PROSITE" id="PS50287">
    <property type="entry name" value="SRCR_2"/>
    <property type="match status" value="1"/>
</dbReference>
<proteinExistence type="predicted"/>
<dbReference type="SUPFAM" id="SSF56487">
    <property type="entry name" value="SRCR-like"/>
    <property type="match status" value="1"/>
</dbReference>
<keyword evidence="6" id="KW-1185">Reference proteome</keyword>
<accession>A0A150FYL3</accession>
<evidence type="ECO:0000256" key="3">
    <source>
        <dbReference type="ARBA" id="ARBA00023157"/>
    </source>
</evidence>
<dbReference type="OrthoDB" id="534936at2759"/>
<dbReference type="SMART" id="SM00202">
    <property type="entry name" value="SR"/>
    <property type="match status" value="1"/>
</dbReference>
<comment type="caution">
    <text evidence="5">The sequence shown here is derived from an EMBL/GenBank/DDBJ whole genome shotgun (WGS) entry which is preliminary data.</text>
</comment>
<dbReference type="AlphaFoldDB" id="A0A150FYL3"/>
<keyword evidence="1" id="KW-0732">Signal</keyword>
<evidence type="ECO:0000256" key="1">
    <source>
        <dbReference type="ARBA" id="ARBA00022729"/>
    </source>
</evidence>
<dbReference type="Pfam" id="PF00530">
    <property type="entry name" value="SRCR"/>
    <property type="match status" value="1"/>
</dbReference>
<evidence type="ECO:0000256" key="2">
    <source>
        <dbReference type="ARBA" id="ARBA00022737"/>
    </source>
</evidence>
<keyword evidence="3" id="KW-1015">Disulfide bond</keyword>
<dbReference type="Gene3D" id="3.10.250.10">
    <property type="entry name" value="SRCR-like domain"/>
    <property type="match status" value="1"/>
</dbReference>
<dbReference type="GO" id="GO:0016020">
    <property type="term" value="C:membrane"/>
    <property type="evidence" value="ECO:0007669"/>
    <property type="project" value="InterPro"/>
</dbReference>
<dbReference type="EMBL" id="LSYV01000196">
    <property type="protein sequence ID" value="KXZ42140.1"/>
    <property type="molecule type" value="Genomic_DNA"/>
</dbReference>
<gene>
    <name evidence="5" type="ORF">GPECTOR_197g344</name>
</gene>
<organism evidence="5 6">
    <name type="scientific">Gonium pectorale</name>
    <name type="common">Green alga</name>
    <dbReference type="NCBI Taxonomy" id="33097"/>
    <lineage>
        <taxon>Eukaryota</taxon>
        <taxon>Viridiplantae</taxon>
        <taxon>Chlorophyta</taxon>
        <taxon>core chlorophytes</taxon>
        <taxon>Chlorophyceae</taxon>
        <taxon>CS clade</taxon>
        <taxon>Chlamydomonadales</taxon>
        <taxon>Volvocaceae</taxon>
        <taxon>Gonium</taxon>
    </lineage>
</organism>
<sequence length="207" mass="21429">MHTATTEESGPAKAHRARHLGAGLFADFPSLFGDGIIGDSDGPKPPFQLRLAGGGVQSFSSWSGWLQASVDNGSTWGGACFKQWGVAEATVACRQLALGVLGLPRSSLFPDFLQLVPPAPASQLGTLLNIQNCRGDEVSLMDCARLPWGHQPCNSDSGAAGVICLGFINITTGSYAFAVPFAFALAEPNTIATVTITVAVTVAVADP</sequence>
<dbReference type="PANTHER" id="PTHR19331">
    <property type="entry name" value="SCAVENGER RECEPTOR DOMAIN-CONTAINING"/>
    <property type="match status" value="1"/>
</dbReference>
<name>A0A150FYL3_GONPE</name>
<dbReference type="Proteomes" id="UP000075714">
    <property type="component" value="Unassembled WGS sequence"/>
</dbReference>